<organism evidence="1 2">
    <name type="scientific">Metallosphaera cuprina (strain Ar-4)</name>
    <dbReference type="NCBI Taxonomy" id="1006006"/>
    <lineage>
        <taxon>Archaea</taxon>
        <taxon>Thermoproteota</taxon>
        <taxon>Thermoprotei</taxon>
        <taxon>Sulfolobales</taxon>
        <taxon>Sulfolobaceae</taxon>
        <taxon>Metallosphaera</taxon>
    </lineage>
</organism>
<proteinExistence type="predicted"/>
<reference evidence="1 2" key="1">
    <citation type="journal article" date="2011" name="J. Bacteriol.">
        <title>Complete genome sequence of Metallosphaera cuprina, a metal sulfide-oxidizing archaeon from a hot spring.</title>
        <authorList>
            <person name="Liu L.J."/>
            <person name="You X.Y."/>
            <person name="Zheng H."/>
            <person name="Wang S."/>
            <person name="Jiang C.Y."/>
            <person name="Liu S.J."/>
        </authorList>
    </citation>
    <scope>NUCLEOTIDE SEQUENCE [LARGE SCALE GENOMIC DNA]</scope>
    <source>
        <strain evidence="1 2">Ar-4</strain>
    </source>
</reference>
<keyword evidence="2" id="KW-1185">Reference proteome</keyword>
<name>F4G2N8_METCR</name>
<dbReference type="AlphaFoldDB" id="F4G2N8"/>
<protein>
    <submittedName>
        <fullName evidence="1">Uncharacterized protein</fullName>
    </submittedName>
</protein>
<dbReference type="HOGENOM" id="CLU_3263760_0_0_2"/>
<dbReference type="EMBL" id="CP002656">
    <property type="protein sequence ID" value="AEB95085.1"/>
    <property type="molecule type" value="Genomic_DNA"/>
</dbReference>
<evidence type="ECO:0000313" key="2">
    <source>
        <dbReference type="Proteomes" id="UP000007812"/>
    </source>
</evidence>
<accession>F4G2N8</accession>
<evidence type="ECO:0000313" key="1">
    <source>
        <dbReference type="EMBL" id="AEB95085.1"/>
    </source>
</evidence>
<sequence>MIRSFNVACFTKPEDCLRNLDMRETTMIKSDKSITFKQVMQ</sequence>
<dbReference type="KEGG" id="mcn:Mcup_0980"/>
<dbReference type="Proteomes" id="UP000007812">
    <property type="component" value="Chromosome"/>
</dbReference>
<gene>
    <name evidence="1" type="ordered locus">Mcup_0980</name>
</gene>